<feature type="region of interest" description="Disordered" evidence="1">
    <location>
        <begin position="95"/>
        <end position="132"/>
    </location>
</feature>
<feature type="region of interest" description="Disordered" evidence="1">
    <location>
        <begin position="1"/>
        <end position="52"/>
    </location>
</feature>
<dbReference type="AlphaFoldDB" id="E4Z745"/>
<evidence type="ECO:0000313" key="2">
    <source>
        <dbReference type="EMBL" id="CBY43523.1"/>
    </source>
</evidence>
<organism evidence="2">
    <name type="scientific">Oikopleura dioica</name>
    <name type="common">Tunicate</name>
    <dbReference type="NCBI Taxonomy" id="34765"/>
    <lineage>
        <taxon>Eukaryota</taxon>
        <taxon>Metazoa</taxon>
        <taxon>Chordata</taxon>
        <taxon>Tunicata</taxon>
        <taxon>Appendicularia</taxon>
        <taxon>Copelata</taxon>
        <taxon>Oikopleuridae</taxon>
        <taxon>Oikopleura</taxon>
    </lineage>
</organism>
<feature type="non-terminal residue" evidence="2">
    <location>
        <position position="132"/>
    </location>
</feature>
<feature type="compositionally biased region" description="Basic and acidic residues" evidence="1">
    <location>
        <begin position="9"/>
        <end position="39"/>
    </location>
</feature>
<feature type="compositionally biased region" description="Basic and acidic residues" evidence="1">
    <location>
        <begin position="115"/>
        <end position="132"/>
    </location>
</feature>
<reference evidence="2" key="1">
    <citation type="journal article" date="2010" name="Science">
        <title>Plasticity of animal genome architecture unmasked by rapid evolution of a pelagic tunicate.</title>
        <authorList>
            <person name="Denoeud F."/>
            <person name="Henriet S."/>
            <person name="Mungpakdee S."/>
            <person name="Aury J.M."/>
            <person name="Da Silva C."/>
            <person name="Brinkmann H."/>
            <person name="Mikhaleva J."/>
            <person name="Olsen L.C."/>
            <person name="Jubin C."/>
            <person name="Canestro C."/>
            <person name="Bouquet J.M."/>
            <person name="Danks G."/>
            <person name="Poulain J."/>
            <person name="Campsteijn C."/>
            <person name="Adamski M."/>
            <person name="Cross I."/>
            <person name="Yadetie F."/>
            <person name="Muffato M."/>
            <person name="Louis A."/>
            <person name="Butcher S."/>
            <person name="Tsagkogeorga G."/>
            <person name="Konrad A."/>
            <person name="Singh S."/>
            <person name="Jensen M.F."/>
            <person name="Cong E.H."/>
            <person name="Eikeseth-Otteraa H."/>
            <person name="Noel B."/>
            <person name="Anthouard V."/>
            <person name="Porcel B.M."/>
            <person name="Kachouri-Lafond R."/>
            <person name="Nishino A."/>
            <person name="Ugolini M."/>
            <person name="Chourrout P."/>
            <person name="Nishida H."/>
            <person name="Aasland R."/>
            <person name="Huzurbazar S."/>
            <person name="Westhof E."/>
            <person name="Delsuc F."/>
            <person name="Lehrach H."/>
            <person name="Reinhardt R."/>
            <person name="Weissenbach J."/>
            <person name="Roy S.W."/>
            <person name="Artiguenave F."/>
            <person name="Postlethwait J.H."/>
            <person name="Manak J.R."/>
            <person name="Thompson E.M."/>
            <person name="Jaillon O."/>
            <person name="Du Pasquier L."/>
            <person name="Boudinot P."/>
            <person name="Liberles D.A."/>
            <person name="Volff J.N."/>
            <person name="Philippe H."/>
            <person name="Lenhard B."/>
            <person name="Roest Crollius H."/>
            <person name="Wincker P."/>
            <person name="Chourrout D."/>
        </authorList>
    </citation>
    <scope>NUCLEOTIDE SEQUENCE [LARGE SCALE GENOMIC DNA]</scope>
</reference>
<accession>E4Z745</accession>
<name>E4Z745_OIKDI</name>
<evidence type="ECO:0000256" key="1">
    <source>
        <dbReference type="SAM" id="MobiDB-lite"/>
    </source>
</evidence>
<sequence>MSHAQSSGRRKDDRRGEEERNDSVEQEESSRVRISEPSRVDGTTDDAHGNEQFSCFCSSKTDIRAGQDSGQQGNVTAGENVSPALEQYSAVQWCKPDQQSDGANDWKSESNASSECEHVSDFWNSHDKAKWT</sequence>
<dbReference type="Proteomes" id="UP000011014">
    <property type="component" value="Unassembled WGS sequence"/>
</dbReference>
<gene>
    <name evidence="2" type="ORF">GSOID_T00028131001</name>
</gene>
<dbReference type="EMBL" id="FN658338">
    <property type="protein sequence ID" value="CBY43523.1"/>
    <property type="molecule type" value="Genomic_DNA"/>
</dbReference>
<protein>
    <submittedName>
        <fullName evidence="2">Uncharacterized protein</fullName>
    </submittedName>
</protein>
<proteinExistence type="predicted"/>